<organism evidence="1 2">
    <name type="scientific">Pyrococcus kukulkanii</name>
    <dbReference type="NCBI Taxonomy" id="1609559"/>
    <lineage>
        <taxon>Archaea</taxon>
        <taxon>Methanobacteriati</taxon>
        <taxon>Methanobacteriota</taxon>
        <taxon>Thermococci</taxon>
        <taxon>Thermococcales</taxon>
        <taxon>Thermococcaceae</taxon>
        <taxon>Pyrococcus</taxon>
    </lineage>
</organism>
<evidence type="ECO:0000313" key="2">
    <source>
        <dbReference type="Proteomes" id="UP000070587"/>
    </source>
</evidence>
<evidence type="ECO:0008006" key="3">
    <source>
        <dbReference type="Google" id="ProtNLM"/>
    </source>
</evidence>
<reference evidence="1 2" key="2">
    <citation type="journal article" date="2016" name="Int. J. Syst. Evol. Microbiol.">
        <title>Pyrococcus kukulkanii sp. nov., a hyperthermophilic, piezophilic archaeon isolated from a deep-sea hydrothermal vent.</title>
        <authorList>
            <person name="Callac N."/>
            <person name="Oger P."/>
            <person name="Lesongeur F."/>
            <person name="Rattray J.E."/>
            <person name="Vannier P."/>
            <person name="Michoud G."/>
            <person name="Beauverger M."/>
            <person name="Gayet N."/>
            <person name="Rouxel O."/>
            <person name="Jebbar M."/>
            <person name="Godfroy A."/>
        </authorList>
    </citation>
    <scope>NUCLEOTIDE SEQUENCE [LARGE SCALE GENOMIC DNA]</scope>
    <source>
        <strain evidence="1 2">NCB100</strain>
    </source>
</reference>
<protein>
    <recommendedName>
        <fullName evidence="3">Glycine zipper domain-containing protein</fullName>
    </recommendedName>
</protein>
<proteinExistence type="predicted"/>
<accession>A0A127B8I3</accession>
<dbReference type="Proteomes" id="UP000070587">
    <property type="component" value="Chromosome"/>
</dbReference>
<evidence type="ECO:0000313" key="1">
    <source>
        <dbReference type="EMBL" id="AMM53099.1"/>
    </source>
</evidence>
<dbReference type="PATRIC" id="fig|1609559.3.peg.57"/>
<dbReference type="RefSeq" id="WP_068319940.1">
    <property type="nucleotide sequence ID" value="NZ_CP010835.1"/>
</dbReference>
<sequence length="257" mass="27312">MERKSECSDGILLYKLFLDNYDGQPNGKGEEHWSEVRVEVEPPSVQTAFMDCSNLVLSAERGNLILDMSCEVYFTNPTDVEWRITDVVTEARILKGQCTQEITPEFSDTLLTPTVPAKGTGRLQVNFHDTLPASGFLGKSVSIGDLAGVSVPVEVDLTLEVNGKTYVVDSQGNTWSLKYKAIKMVKIKTDTDNVTRDLVGELTLGLAGAVAGTIAGAKIGAALGSVVPGAGTVTGAIVGGIVGFIGGLLLHEKLGWP</sequence>
<gene>
    <name evidence="1" type="ORF">TQ32_00270</name>
</gene>
<dbReference type="GeneID" id="28490218"/>
<dbReference type="AlphaFoldDB" id="A0A127B8I3"/>
<name>A0A127B8I3_9EURY</name>
<dbReference type="EMBL" id="CP010835">
    <property type="protein sequence ID" value="AMM53099.1"/>
    <property type="molecule type" value="Genomic_DNA"/>
</dbReference>
<dbReference type="KEGG" id="pyc:TQ32_00270"/>
<reference evidence="2" key="1">
    <citation type="submission" date="2015-02" db="EMBL/GenBank/DDBJ databases">
        <title>Pyrococcus kukulkanii sp. nov., a novel hyperthermophilic archaeon isolated from a deep-sea hydrothermal vent at the Guaymas Basin.</title>
        <authorList>
            <person name="Oger P.M."/>
            <person name="Callac N."/>
            <person name="Jebbar M."/>
            <person name="Godfroy A."/>
        </authorList>
    </citation>
    <scope>NUCLEOTIDE SEQUENCE [LARGE SCALE GENOMIC DNA]</scope>
    <source>
        <strain evidence="2">NCB100</strain>
    </source>
</reference>